<dbReference type="EC" id="2.5.1.3" evidence="10"/>
<evidence type="ECO:0000256" key="2">
    <source>
        <dbReference type="ARBA" id="ARBA00005165"/>
    </source>
</evidence>
<comment type="catalytic activity">
    <reaction evidence="7 10 11">
        <text>4-methyl-5-(2-phosphooxyethyl)-thiazole + 4-amino-2-methyl-5-(diphosphooxymethyl)pyrimidine + H(+) = thiamine phosphate + diphosphate</text>
        <dbReference type="Rhea" id="RHEA:22328"/>
        <dbReference type="ChEBI" id="CHEBI:15378"/>
        <dbReference type="ChEBI" id="CHEBI:33019"/>
        <dbReference type="ChEBI" id="CHEBI:37575"/>
        <dbReference type="ChEBI" id="CHEBI:57841"/>
        <dbReference type="ChEBI" id="CHEBI:58296"/>
        <dbReference type="EC" id="2.5.1.3"/>
    </reaction>
</comment>
<evidence type="ECO:0000256" key="6">
    <source>
        <dbReference type="ARBA" id="ARBA00022977"/>
    </source>
</evidence>
<dbReference type="Gene3D" id="3.20.20.70">
    <property type="entry name" value="Aldolase class I"/>
    <property type="match status" value="1"/>
</dbReference>
<dbReference type="Proteomes" id="UP000006001">
    <property type="component" value="Unassembled WGS sequence"/>
</dbReference>
<feature type="binding site" evidence="10">
    <location>
        <position position="145"/>
    </location>
    <ligand>
        <name>4-amino-2-methyl-5-(diphosphooxymethyl)pyrimidine</name>
        <dbReference type="ChEBI" id="CHEBI:57841"/>
    </ligand>
</feature>
<keyword evidence="6 10" id="KW-0784">Thiamine biosynthesis</keyword>
<proteinExistence type="inferred from homology"/>
<dbReference type="SUPFAM" id="SSF51391">
    <property type="entry name" value="Thiamin phosphate synthase"/>
    <property type="match status" value="1"/>
</dbReference>
<evidence type="ECO:0000256" key="7">
    <source>
        <dbReference type="ARBA" id="ARBA00047334"/>
    </source>
</evidence>
<accession>D0WF21</accession>
<dbReference type="GO" id="GO:0009229">
    <property type="term" value="P:thiamine diphosphate biosynthetic process"/>
    <property type="evidence" value="ECO:0007669"/>
    <property type="project" value="UniProtKB-UniRule"/>
</dbReference>
<dbReference type="OrthoDB" id="34166at2"/>
<dbReference type="PANTHER" id="PTHR20857:SF15">
    <property type="entry name" value="THIAMINE-PHOSPHATE SYNTHASE"/>
    <property type="match status" value="1"/>
</dbReference>
<dbReference type="EMBL" id="ACUX02000005">
    <property type="protein sequence ID" value="EEZ61891.1"/>
    <property type="molecule type" value="Genomic_DNA"/>
</dbReference>
<dbReference type="CDD" id="cd00564">
    <property type="entry name" value="TMP_TenI"/>
    <property type="match status" value="1"/>
</dbReference>
<dbReference type="GO" id="GO:0009228">
    <property type="term" value="P:thiamine biosynthetic process"/>
    <property type="evidence" value="ECO:0007669"/>
    <property type="project" value="UniProtKB-KW"/>
</dbReference>
<comment type="caution">
    <text evidence="14">The sequence shown here is derived from an EMBL/GenBank/DDBJ whole genome shotgun (WGS) entry which is preliminary data.</text>
</comment>
<comment type="catalytic activity">
    <reaction evidence="8 10 11">
        <text>2-(2-carboxy-4-methylthiazol-5-yl)ethyl phosphate + 4-amino-2-methyl-5-(diphosphooxymethyl)pyrimidine + 2 H(+) = thiamine phosphate + CO2 + diphosphate</text>
        <dbReference type="Rhea" id="RHEA:47848"/>
        <dbReference type="ChEBI" id="CHEBI:15378"/>
        <dbReference type="ChEBI" id="CHEBI:16526"/>
        <dbReference type="ChEBI" id="CHEBI:33019"/>
        <dbReference type="ChEBI" id="CHEBI:37575"/>
        <dbReference type="ChEBI" id="CHEBI:57841"/>
        <dbReference type="ChEBI" id="CHEBI:62890"/>
        <dbReference type="EC" id="2.5.1.3"/>
    </reaction>
</comment>
<protein>
    <recommendedName>
        <fullName evidence="10">Thiamine-phosphate synthase</fullName>
        <shortName evidence="10">TP synthase</shortName>
        <shortName evidence="10">TPS</shortName>
        <ecNumber evidence="10">2.5.1.3</ecNumber>
    </recommendedName>
    <alternativeName>
        <fullName evidence="10">Thiamine-phosphate pyrophosphorylase</fullName>
        <shortName evidence="10">TMP pyrophosphorylase</shortName>
        <shortName evidence="10">TMP-PPase</shortName>
    </alternativeName>
</protein>
<dbReference type="PANTHER" id="PTHR20857">
    <property type="entry name" value="THIAMINE-PHOSPHATE PYROPHOSPHORYLASE"/>
    <property type="match status" value="1"/>
</dbReference>
<comment type="similarity">
    <text evidence="10 11">Belongs to the thiamine-phosphate synthase family.</text>
</comment>
<sequence>MDSPRAYIAAHPECLLLYGVTDSAWLEGRSLAACVSDAVAGGTTFVQLREKKMATDALVAFAREVHAACPDVPFVIDDDVDAAARSGADGVHVGQEDAACASARARLGDDAIVGVSVQTVAQALRAERDGADYLGVGAIFKTATKAEAADVSLETLRAICDAVDIPVVAIGGLNERTVDVLAETGVQGAAVVSALFSADDVRGAAQRLSERLHHVL</sequence>
<evidence type="ECO:0000256" key="3">
    <source>
        <dbReference type="ARBA" id="ARBA00022679"/>
    </source>
</evidence>
<evidence type="ECO:0000313" key="15">
    <source>
        <dbReference type="Proteomes" id="UP000006001"/>
    </source>
</evidence>
<feature type="binding site" evidence="10">
    <location>
        <position position="172"/>
    </location>
    <ligand>
        <name>2-[(2R,5Z)-2-carboxy-4-methylthiazol-5(2H)-ylidene]ethyl phosphate</name>
        <dbReference type="ChEBI" id="CHEBI:62899"/>
    </ligand>
</feature>
<evidence type="ECO:0000256" key="11">
    <source>
        <dbReference type="RuleBase" id="RU003826"/>
    </source>
</evidence>
<dbReference type="AlphaFoldDB" id="D0WF21"/>
<dbReference type="RefSeq" id="WP_006361780.1">
    <property type="nucleotide sequence ID" value="NZ_GG700630.1"/>
</dbReference>
<dbReference type="GO" id="GO:0004789">
    <property type="term" value="F:thiamine-phosphate diphosphorylase activity"/>
    <property type="evidence" value="ECO:0007669"/>
    <property type="project" value="UniProtKB-UniRule"/>
</dbReference>
<evidence type="ECO:0000256" key="10">
    <source>
        <dbReference type="HAMAP-Rule" id="MF_00097"/>
    </source>
</evidence>
<evidence type="ECO:0000313" key="14">
    <source>
        <dbReference type="EMBL" id="EEZ61891.1"/>
    </source>
</evidence>
<dbReference type="InterPro" id="IPR036206">
    <property type="entry name" value="ThiamineP_synth_sf"/>
</dbReference>
<dbReference type="GO" id="GO:0005737">
    <property type="term" value="C:cytoplasm"/>
    <property type="evidence" value="ECO:0007669"/>
    <property type="project" value="TreeGrafter"/>
</dbReference>
<dbReference type="InterPro" id="IPR034291">
    <property type="entry name" value="TMP_synthase"/>
</dbReference>
<evidence type="ECO:0000256" key="1">
    <source>
        <dbReference type="ARBA" id="ARBA00003814"/>
    </source>
</evidence>
<evidence type="ECO:0000256" key="9">
    <source>
        <dbReference type="ARBA" id="ARBA00047883"/>
    </source>
</evidence>
<dbReference type="InterPro" id="IPR013785">
    <property type="entry name" value="Aldolase_TIM"/>
</dbReference>
<feature type="binding site" evidence="10">
    <location>
        <position position="116"/>
    </location>
    <ligand>
        <name>4-amino-2-methyl-5-(diphosphooxymethyl)pyrimidine</name>
        <dbReference type="ChEBI" id="CHEBI:57841"/>
    </ligand>
</feature>
<evidence type="ECO:0000256" key="8">
    <source>
        <dbReference type="ARBA" id="ARBA00047851"/>
    </source>
</evidence>
<reference evidence="14" key="1">
    <citation type="submission" date="2009-10" db="EMBL/GenBank/DDBJ databases">
        <authorList>
            <person name="Weinstock G."/>
            <person name="Sodergren E."/>
            <person name="Clifton S."/>
            <person name="Fulton L."/>
            <person name="Fulton B."/>
            <person name="Courtney L."/>
            <person name="Fronick C."/>
            <person name="Harrison M."/>
            <person name="Strong C."/>
            <person name="Farmer C."/>
            <person name="Delahaunty K."/>
            <person name="Markovic C."/>
            <person name="Hall O."/>
            <person name="Minx P."/>
            <person name="Tomlinson C."/>
            <person name="Mitreva M."/>
            <person name="Nelson J."/>
            <person name="Hou S."/>
            <person name="Wollam A."/>
            <person name="Pepin K.H."/>
            <person name="Johnson M."/>
            <person name="Bhonagiri V."/>
            <person name="Nash W.E."/>
            <person name="Warren W."/>
            <person name="Chinwalla A."/>
            <person name="Mardis E.R."/>
            <person name="Wilson R.K."/>
        </authorList>
    </citation>
    <scope>NUCLEOTIDE SEQUENCE [LARGE SCALE GENOMIC DNA]</scope>
    <source>
        <strain evidence="14">ATCC 700122</strain>
    </source>
</reference>
<feature type="binding site" evidence="10">
    <location>
        <position position="97"/>
    </location>
    <ligand>
        <name>Mg(2+)</name>
        <dbReference type="ChEBI" id="CHEBI:18420"/>
    </ligand>
</feature>
<dbReference type="UniPathway" id="UPA00060">
    <property type="reaction ID" value="UER00141"/>
</dbReference>
<feature type="binding site" evidence="10">
    <location>
        <position position="77"/>
    </location>
    <ligand>
        <name>4-amino-2-methyl-5-(diphosphooxymethyl)pyrimidine</name>
        <dbReference type="ChEBI" id="CHEBI:57841"/>
    </ligand>
</feature>
<comment type="catalytic activity">
    <reaction evidence="9 10 11">
        <text>2-[(2R,5Z)-2-carboxy-4-methylthiazol-5(2H)-ylidene]ethyl phosphate + 4-amino-2-methyl-5-(diphosphooxymethyl)pyrimidine + 2 H(+) = thiamine phosphate + CO2 + diphosphate</text>
        <dbReference type="Rhea" id="RHEA:47844"/>
        <dbReference type="ChEBI" id="CHEBI:15378"/>
        <dbReference type="ChEBI" id="CHEBI:16526"/>
        <dbReference type="ChEBI" id="CHEBI:33019"/>
        <dbReference type="ChEBI" id="CHEBI:37575"/>
        <dbReference type="ChEBI" id="CHEBI:57841"/>
        <dbReference type="ChEBI" id="CHEBI:62899"/>
        <dbReference type="EC" id="2.5.1.3"/>
    </reaction>
</comment>
<dbReference type="InterPro" id="IPR022998">
    <property type="entry name" value="ThiamineP_synth_TenI"/>
</dbReference>
<comment type="cofactor">
    <cofactor evidence="10">
        <name>Mg(2+)</name>
        <dbReference type="ChEBI" id="CHEBI:18420"/>
    </cofactor>
    <text evidence="10">Binds 1 Mg(2+) ion per subunit.</text>
</comment>
<name>D0WF21_SLAES</name>
<evidence type="ECO:0000256" key="12">
    <source>
        <dbReference type="RuleBase" id="RU004253"/>
    </source>
</evidence>
<evidence type="ECO:0000259" key="13">
    <source>
        <dbReference type="Pfam" id="PF02581"/>
    </source>
</evidence>
<dbReference type="eggNOG" id="COG0352">
    <property type="taxonomic scope" value="Bacteria"/>
</dbReference>
<feature type="domain" description="Thiamine phosphate synthase/TenI" evidence="13">
    <location>
        <begin position="17"/>
        <end position="195"/>
    </location>
</feature>
<organism evidence="14 15">
    <name type="scientific">Slackia exigua (strain ATCC 700122 / DSM 15923 / CIP 105133 / JCM 11022 / KCTC 5966 / S-7)</name>
    <dbReference type="NCBI Taxonomy" id="649764"/>
    <lineage>
        <taxon>Bacteria</taxon>
        <taxon>Bacillati</taxon>
        <taxon>Actinomycetota</taxon>
        <taxon>Coriobacteriia</taxon>
        <taxon>Eggerthellales</taxon>
        <taxon>Eggerthellaceae</taxon>
        <taxon>Slackia</taxon>
    </lineage>
</organism>
<keyword evidence="3 10" id="KW-0808">Transferase</keyword>
<gene>
    <name evidence="10 14" type="primary">thiE</name>
    <name evidence="14" type="ORF">HMPREF0762_00527</name>
</gene>
<feature type="binding site" evidence="10">
    <location>
        <begin position="192"/>
        <end position="193"/>
    </location>
    <ligand>
        <name>2-[(2R,5Z)-2-carboxy-4-methylthiazol-5(2H)-ylidene]ethyl phosphate</name>
        <dbReference type="ChEBI" id="CHEBI:62899"/>
    </ligand>
</feature>
<comment type="pathway">
    <text evidence="2 10 12">Cofactor biosynthesis; thiamine diphosphate biosynthesis; thiamine phosphate from 4-amino-2-methyl-5-diphosphomethylpyrimidine and 4-methyl-5-(2-phosphoethyl)-thiazole: step 1/1.</text>
</comment>
<keyword evidence="15" id="KW-1185">Reference proteome</keyword>
<feature type="binding site" evidence="10">
    <location>
        <position position="78"/>
    </location>
    <ligand>
        <name>Mg(2+)</name>
        <dbReference type="ChEBI" id="CHEBI:18420"/>
    </ligand>
</feature>
<dbReference type="FunFam" id="3.20.20.70:FF:000096">
    <property type="entry name" value="Thiamine-phosphate synthase"/>
    <property type="match status" value="1"/>
</dbReference>
<dbReference type="NCBIfam" id="TIGR00693">
    <property type="entry name" value="thiE"/>
    <property type="match status" value="1"/>
</dbReference>
<evidence type="ECO:0000256" key="5">
    <source>
        <dbReference type="ARBA" id="ARBA00022842"/>
    </source>
</evidence>
<dbReference type="HAMAP" id="MF_00097">
    <property type="entry name" value="TMP_synthase"/>
    <property type="match status" value="1"/>
</dbReference>
<dbReference type="STRING" id="649764.HMPREF0762_00527"/>
<evidence type="ECO:0000256" key="4">
    <source>
        <dbReference type="ARBA" id="ARBA00022723"/>
    </source>
</evidence>
<feature type="binding site" evidence="10">
    <location>
        <begin position="142"/>
        <end position="144"/>
    </location>
    <ligand>
        <name>2-[(2R,5Z)-2-carboxy-4-methylthiazol-5(2H)-ylidene]ethyl phosphate</name>
        <dbReference type="ChEBI" id="CHEBI:62899"/>
    </ligand>
</feature>
<feature type="binding site" evidence="10">
    <location>
        <begin position="47"/>
        <end position="51"/>
    </location>
    <ligand>
        <name>4-amino-2-methyl-5-(diphosphooxymethyl)pyrimidine</name>
        <dbReference type="ChEBI" id="CHEBI:57841"/>
    </ligand>
</feature>
<keyword evidence="4 10" id="KW-0479">Metal-binding</keyword>
<dbReference type="GeneID" id="85007147"/>
<comment type="function">
    <text evidence="1 10">Condenses 4-methyl-5-(beta-hydroxyethyl)thiazole monophosphate (THZ-P) and 2-methyl-4-amino-5-hydroxymethyl pyrimidine pyrophosphate (HMP-PP) to form thiamine monophosphate (TMP).</text>
</comment>
<dbReference type="HOGENOM" id="CLU_018272_3_2_11"/>
<dbReference type="GO" id="GO:0000287">
    <property type="term" value="F:magnesium ion binding"/>
    <property type="evidence" value="ECO:0007669"/>
    <property type="project" value="UniProtKB-UniRule"/>
</dbReference>
<keyword evidence="5 10" id="KW-0460">Magnesium</keyword>
<dbReference type="Pfam" id="PF02581">
    <property type="entry name" value="TMP-TENI"/>
    <property type="match status" value="1"/>
</dbReference>